<evidence type="ECO:0000313" key="1">
    <source>
        <dbReference type="EMBL" id="KAG5671560.1"/>
    </source>
</evidence>
<accession>A0A9J6BPB8</accession>
<proteinExistence type="predicted"/>
<dbReference type="AlphaFoldDB" id="A0A9J6BPB8"/>
<sequence>MLCYCFVLIYPEFGEKFLGSTQYRSPIARWRRQQSTDIELENFSFTIQSICDEFNSNSPPPSYFETIESSNCNNA</sequence>
<keyword evidence="2" id="KW-1185">Reference proteome</keyword>
<dbReference type="Proteomes" id="UP001107558">
    <property type="component" value="Chromosome 3"/>
</dbReference>
<name>A0A9J6BPB8_POLVA</name>
<reference evidence="1" key="1">
    <citation type="submission" date="2021-03" db="EMBL/GenBank/DDBJ databases">
        <title>Chromosome level genome of the anhydrobiotic midge Polypedilum vanderplanki.</title>
        <authorList>
            <person name="Yoshida Y."/>
            <person name="Kikawada T."/>
            <person name="Gusev O."/>
        </authorList>
    </citation>
    <scope>NUCLEOTIDE SEQUENCE</scope>
    <source>
        <strain evidence="1">NIAS01</strain>
        <tissue evidence="1">Whole body or cell culture</tissue>
    </source>
</reference>
<protein>
    <submittedName>
        <fullName evidence="1">Uncharacterized protein</fullName>
    </submittedName>
</protein>
<comment type="caution">
    <text evidence="1">The sequence shown here is derived from an EMBL/GenBank/DDBJ whole genome shotgun (WGS) entry which is preliminary data.</text>
</comment>
<evidence type="ECO:0000313" key="2">
    <source>
        <dbReference type="Proteomes" id="UP001107558"/>
    </source>
</evidence>
<gene>
    <name evidence="1" type="ORF">PVAND_001753</name>
</gene>
<dbReference type="EMBL" id="JADBJN010000003">
    <property type="protein sequence ID" value="KAG5671560.1"/>
    <property type="molecule type" value="Genomic_DNA"/>
</dbReference>
<organism evidence="1 2">
    <name type="scientific">Polypedilum vanderplanki</name>
    <name type="common">Sleeping chironomid midge</name>
    <dbReference type="NCBI Taxonomy" id="319348"/>
    <lineage>
        <taxon>Eukaryota</taxon>
        <taxon>Metazoa</taxon>
        <taxon>Ecdysozoa</taxon>
        <taxon>Arthropoda</taxon>
        <taxon>Hexapoda</taxon>
        <taxon>Insecta</taxon>
        <taxon>Pterygota</taxon>
        <taxon>Neoptera</taxon>
        <taxon>Endopterygota</taxon>
        <taxon>Diptera</taxon>
        <taxon>Nematocera</taxon>
        <taxon>Chironomoidea</taxon>
        <taxon>Chironomidae</taxon>
        <taxon>Chironominae</taxon>
        <taxon>Polypedilum</taxon>
        <taxon>Polypedilum</taxon>
    </lineage>
</organism>